<organism evidence="1 2">
    <name type="scientific">Oryza meyeriana var. granulata</name>
    <dbReference type="NCBI Taxonomy" id="110450"/>
    <lineage>
        <taxon>Eukaryota</taxon>
        <taxon>Viridiplantae</taxon>
        <taxon>Streptophyta</taxon>
        <taxon>Embryophyta</taxon>
        <taxon>Tracheophyta</taxon>
        <taxon>Spermatophyta</taxon>
        <taxon>Magnoliopsida</taxon>
        <taxon>Liliopsida</taxon>
        <taxon>Poales</taxon>
        <taxon>Poaceae</taxon>
        <taxon>BOP clade</taxon>
        <taxon>Oryzoideae</taxon>
        <taxon>Oryzeae</taxon>
        <taxon>Oryzinae</taxon>
        <taxon>Oryza</taxon>
        <taxon>Oryza meyeriana</taxon>
    </lineage>
</organism>
<evidence type="ECO:0000313" key="2">
    <source>
        <dbReference type="Proteomes" id="UP000479710"/>
    </source>
</evidence>
<protein>
    <submittedName>
        <fullName evidence="1">Uncharacterized protein</fullName>
    </submittedName>
</protein>
<dbReference type="AlphaFoldDB" id="A0A6G1FAX6"/>
<keyword evidence="2" id="KW-1185">Reference proteome</keyword>
<reference evidence="1 2" key="1">
    <citation type="submission" date="2019-11" db="EMBL/GenBank/DDBJ databases">
        <title>Whole genome sequence of Oryza granulata.</title>
        <authorList>
            <person name="Li W."/>
        </authorList>
    </citation>
    <scope>NUCLEOTIDE SEQUENCE [LARGE SCALE GENOMIC DNA]</scope>
    <source>
        <strain evidence="2">cv. Menghai</strain>
        <tissue evidence="1">Leaf</tissue>
    </source>
</reference>
<evidence type="ECO:0000313" key="1">
    <source>
        <dbReference type="EMBL" id="KAF0933981.1"/>
    </source>
</evidence>
<dbReference type="Proteomes" id="UP000479710">
    <property type="component" value="Unassembled WGS sequence"/>
</dbReference>
<gene>
    <name evidence="1" type="ORF">E2562_021040</name>
</gene>
<name>A0A6G1FAX6_9ORYZ</name>
<sequence length="131" mass="14875">MDPVPPSIPDLNADPPRCRCRCKGILLHPTEHRQCRSRRRHPTEGGIAGDTIMEHWCRFLFGEVDKSYMNEQEVDMLGGGAREQIATEDTYYDKAGNGGAREDMEHHLPGGRRLRRRRVDSSGVSAHYFLA</sequence>
<proteinExistence type="predicted"/>
<comment type="caution">
    <text evidence="1">The sequence shown here is derived from an EMBL/GenBank/DDBJ whole genome shotgun (WGS) entry which is preliminary data.</text>
</comment>
<accession>A0A6G1FAX6</accession>
<dbReference type="EMBL" id="SPHZ02000001">
    <property type="protein sequence ID" value="KAF0933981.1"/>
    <property type="molecule type" value="Genomic_DNA"/>
</dbReference>